<comment type="caution">
    <text evidence="2">The sequence shown here is derived from an EMBL/GenBank/DDBJ whole genome shotgun (WGS) entry which is preliminary data.</text>
</comment>
<dbReference type="Gene3D" id="3.60.10.10">
    <property type="entry name" value="Endonuclease/exonuclease/phosphatase"/>
    <property type="match status" value="1"/>
</dbReference>
<dbReference type="InterPro" id="IPR036691">
    <property type="entry name" value="Endo/exonu/phosph_ase_sf"/>
</dbReference>
<evidence type="ECO:0000313" key="2">
    <source>
        <dbReference type="EMBL" id="GAA4257692.1"/>
    </source>
</evidence>
<evidence type="ECO:0000313" key="3">
    <source>
        <dbReference type="Proteomes" id="UP001500620"/>
    </source>
</evidence>
<name>A0ABP8DKG0_9ACTN</name>
<organism evidence="2 3">
    <name type="scientific">Dactylosporangium darangshiense</name>
    <dbReference type="NCBI Taxonomy" id="579108"/>
    <lineage>
        <taxon>Bacteria</taxon>
        <taxon>Bacillati</taxon>
        <taxon>Actinomycetota</taxon>
        <taxon>Actinomycetes</taxon>
        <taxon>Micromonosporales</taxon>
        <taxon>Micromonosporaceae</taxon>
        <taxon>Dactylosporangium</taxon>
    </lineage>
</organism>
<dbReference type="Pfam" id="PF03372">
    <property type="entry name" value="Exo_endo_phos"/>
    <property type="match status" value="1"/>
</dbReference>
<dbReference type="RefSeq" id="WP_345134683.1">
    <property type="nucleotide sequence ID" value="NZ_BAABAT010000028.1"/>
</dbReference>
<reference evidence="3" key="1">
    <citation type="journal article" date="2019" name="Int. J. Syst. Evol. Microbiol.">
        <title>The Global Catalogue of Microorganisms (GCM) 10K type strain sequencing project: providing services to taxonomists for standard genome sequencing and annotation.</title>
        <authorList>
            <consortium name="The Broad Institute Genomics Platform"/>
            <consortium name="The Broad Institute Genome Sequencing Center for Infectious Disease"/>
            <person name="Wu L."/>
            <person name="Ma J."/>
        </authorList>
    </citation>
    <scope>NUCLEOTIDE SEQUENCE [LARGE SCALE GENOMIC DNA]</scope>
    <source>
        <strain evidence="3">JCM 17441</strain>
    </source>
</reference>
<keyword evidence="3" id="KW-1185">Reference proteome</keyword>
<evidence type="ECO:0000259" key="1">
    <source>
        <dbReference type="Pfam" id="PF03372"/>
    </source>
</evidence>
<dbReference type="SUPFAM" id="SSF56219">
    <property type="entry name" value="DNase I-like"/>
    <property type="match status" value="1"/>
</dbReference>
<dbReference type="InterPro" id="IPR005135">
    <property type="entry name" value="Endo/exonuclease/phosphatase"/>
</dbReference>
<proteinExistence type="predicted"/>
<protein>
    <recommendedName>
        <fullName evidence="1">Endonuclease/exonuclease/phosphatase domain-containing protein</fullName>
    </recommendedName>
</protein>
<dbReference type="Proteomes" id="UP001500620">
    <property type="component" value="Unassembled WGS sequence"/>
</dbReference>
<accession>A0ABP8DKG0</accession>
<sequence length="397" mass="43770">MRLATFNVENLFARAKAMDNAVRDVGQPALAAFETFNRIAAHDVYTEEDKAAMLDALLTLGVLTQTRDGRRLNPHQFDTAWALLRENRGDFLAAPSDREPHIVATGRGDWTGWVELITEPVDELATRMTARVINDVGADAICLVEAENRPALARFNDDLLGGRYGHAMLVDGNDPRGIDVGLLCTAEIAIDWVRSHVDYPDPAVEGKRLFSRDCPLYKLRLPGGEDLYLLLNHLKSQSFASGDPDPLRTRQSAAVRAIYDALRADGAEYVAVLGDFNKGPDRRDPKKHPTLEALLGPGTPLVSCFDLDAFGELFDPKDDEQERPGTFQTCNISNRLDYILLSPELAAKVTGGGVFRKGLWGGPENKNPPKLWSIYPELTAARHAASDHAAVWVDLDF</sequence>
<feature type="domain" description="Endonuclease/exonuclease/phosphatase" evidence="1">
    <location>
        <begin position="130"/>
        <end position="388"/>
    </location>
</feature>
<gene>
    <name evidence="2" type="ORF">GCM10022255_075510</name>
</gene>
<dbReference type="EMBL" id="BAABAT010000028">
    <property type="protein sequence ID" value="GAA4257692.1"/>
    <property type="molecule type" value="Genomic_DNA"/>
</dbReference>